<comment type="caution">
    <text evidence="1">The sequence shown here is derived from an EMBL/GenBank/DDBJ whole genome shotgun (WGS) entry which is preliminary data.</text>
</comment>
<dbReference type="InterPro" id="IPR045527">
    <property type="entry name" value="DUF6470"/>
</dbReference>
<proteinExistence type="predicted"/>
<keyword evidence="2" id="KW-1185">Reference proteome</keyword>
<evidence type="ECO:0000313" key="1">
    <source>
        <dbReference type="EMBL" id="MFD2170105.1"/>
    </source>
</evidence>
<dbReference type="Proteomes" id="UP001597343">
    <property type="component" value="Unassembled WGS sequence"/>
</dbReference>
<organism evidence="1 2">
    <name type="scientific">Tumebacillus lipolyticus</name>
    <dbReference type="NCBI Taxonomy" id="1280370"/>
    <lineage>
        <taxon>Bacteria</taxon>
        <taxon>Bacillati</taxon>
        <taxon>Bacillota</taxon>
        <taxon>Bacilli</taxon>
        <taxon>Bacillales</taxon>
        <taxon>Alicyclobacillaceae</taxon>
        <taxon>Tumebacillus</taxon>
    </lineage>
</organism>
<sequence>MVRLEFRSIPARHQIEIKQPKMDMRPERPPLDLEIQKPKLEILHGAQVKIDIDMTQTRADLGYKPILQLAADAASDGYQAWLAGVDRIVSEGNQLSRYDQGTRVGHLADQRLQQEMASIRLKPVAPPKINVEIAPRHAEFTPGSVRVNYKQWSVNTQHEWGRVTGKMIQYPDLEFTLKGNIYDTRA</sequence>
<dbReference type="EMBL" id="JBHUIO010000005">
    <property type="protein sequence ID" value="MFD2170105.1"/>
    <property type="molecule type" value="Genomic_DNA"/>
</dbReference>
<evidence type="ECO:0000313" key="2">
    <source>
        <dbReference type="Proteomes" id="UP001597343"/>
    </source>
</evidence>
<protein>
    <submittedName>
        <fullName evidence="1">DUF6470 family protein</fullName>
    </submittedName>
</protein>
<reference evidence="2" key="1">
    <citation type="journal article" date="2019" name="Int. J. Syst. Evol. Microbiol.">
        <title>The Global Catalogue of Microorganisms (GCM) 10K type strain sequencing project: providing services to taxonomists for standard genome sequencing and annotation.</title>
        <authorList>
            <consortium name="The Broad Institute Genomics Platform"/>
            <consortium name="The Broad Institute Genome Sequencing Center for Infectious Disease"/>
            <person name="Wu L."/>
            <person name="Ma J."/>
        </authorList>
    </citation>
    <scope>NUCLEOTIDE SEQUENCE [LARGE SCALE GENOMIC DNA]</scope>
    <source>
        <strain evidence="2">CGMCC 1.13574</strain>
    </source>
</reference>
<gene>
    <name evidence="1" type="ORF">ACFSOY_08865</name>
</gene>
<dbReference type="Pfam" id="PF20074">
    <property type="entry name" value="DUF6470"/>
    <property type="match status" value="1"/>
</dbReference>
<dbReference type="RefSeq" id="WP_386045774.1">
    <property type="nucleotide sequence ID" value="NZ_JBHUIO010000005.1"/>
</dbReference>
<name>A0ABW4ZY41_9BACL</name>
<accession>A0ABW4ZY41</accession>